<organism evidence="1 2">
    <name type="scientific">Dyella jejuensis</name>
    <dbReference type="NCBI Taxonomy" id="1432009"/>
    <lineage>
        <taxon>Bacteria</taxon>
        <taxon>Pseudomonadati</taxon>
        <taxon>Pseudomonadota</taxon>
        <taxon>Gammaproteobacteria</taxon>
        <taxon>Lysobacterales</taxon>
        <taxon>Rhodanobacteraceae</taxon>
        <taxon>Dyella</taxon>
    </lineage>
</organism>
<keyword evidence="2" id="KW-1185">Reference proteome</keyword>
<protein>
    <submittedName>
        <fullName evidence="1">Uncharacterized protein</fullName>
    </submittedName>
</protein>
<sequence>MEFDHWHASSAGIMTHQYGREFGMPALIELPASSNNLFGTLLAGSPWRLRAGLGMADMLKQQALFVHNRMMKPRIFSNVSVPASVPASAIRTAAW</sequence>
<dbReference type="Proteomes" id="UP001620461">
    <property type="component" value="Unassembled WGS sequence"/>
</dbReference>
<reference evidence="1 2" key="1">
    <citation type="submission" date="2020-10" db="EMBL/GenBank/DDBJ databases">
        <title>Phylogeny of dyella-like bacteria.</title>
        <authorList>
            <person name="Fu J."/>
        </authorList>
    </citation>
    <scope>NUCLEOTIDE SEQUENCE [LARGE SCALE GENOMIC DNA]</scope>
    <source>
        <strain evidence="1 2">JP1</strain>
    </source>
</reference>
<name>A0ABW8JLE9_9GAMM</name>
<accession>A0ABW8JLE9</accession>
<evidence type="ECO:0000313" key="2">
    <source>
        <dbReference type="Proteomes" id="UP001620461"/>
    </source>
</evidence>
<comment type="caution">
    <text evidence="1">The sequence shown here is derived from an EMBL/GenBank/DDBJ whole genome shotgun (WGS) entry which is preliminary data.</text>
</comment>
<gene>
    <name evidence="1" type="ORF">ISP15_16455</name>
</gene>
<dbReference type="EMBL" id="JADIKJ010000020">
    <property type="protein sequence ID" value="MFK2901932.1"/>
    <property type="molecule type" value="Genomic_DNA"/>
</dbReference>
<proteinExistence type="predicted"/>
<evidence type="ECO:0000313" key="1">
    <source>
        <dbReference type="EMBL" id="MFK2901932.1"/>
    </source>
</evidence>